<evidence type="ECO:0000313" key="4">
    <source>
        <dbReference type="Proteomes" id="UP000186795"/>
    </source>
</evidence>
<keyword evidence="2" id="KW-1133">Transmembrane helix</keyword>
<feature type="compositionally biased region" description="Basic and acidic residues" evidence="1">
    <location>
        <begin position="122"/>
        <end position="139"/>
    </location>
</feature>
<feature type="transmembrane region" description="Helical" evidence="2">
    <location>
        <begin position="182"/>
        <end position="204"/>
    </location>
</feature>
<feature type="region of interest" description="Disordered" evidence="1">
    <location>
        <begin position="120"/>
        <end position="139"/>
    </location>
</feature>
<keyword evidence="2" id="KW-0472">Membrane</keyword>
<feature type="transmembrane region" description="Helical" evidence="2">
    <location>
        <begin position="145"/>
        <end position="176"/>
    </location>
</feature>
<feature type="compositionally biased region" description="Basic residues" evidence="1">
    <location>
        <begin position="1"/>
        <end position="14"/>
    </location>
</feature>
<feature type="compositionally biased region" description="Basic and acidic residues" evidence="1">
    <location>
        <begin position="90"/>
        <end position="110"/>
    </location>
</feature>
<evidence type="ECO:0000256" key="2">
    <source>
        <dbReference type="SAM" id="Phobius"/>
    </source>
</evidence>
<accession>A0A1N7PT68</accession>
<reference evidence="4" key="1">
    <citation type="submission" date="2017-01" db="EMBL/GenBank/DDBJ databases">
        <authorList>
            <person name="Varghese N."/>
            <person name="Submissions S."/>
        </authorList>
    </citation>
    <scope>NUCLEOTIDE SEQUENCE [LARGE SCALE GENOMIC DNA]</scope>
    <source>
        <strain evidence="4">DSM 45196</strain>
    </source>
</reference>
<feature type="region of interest" description="Disordered" evidence="1">
    <location>
        <begin position="81"/>
        <end position="114"/>
    </location>
</feature>
<keyword evidence="2" id="KW-0812">Transmembrane</keyword>
<dbReference type="EMBL" id="FTOD01000014">
    <property type="protein sequence ID" value="SIT13766.1"/>
    <property type="molecule type" value="Genomic_DNA"/>
</dbReference>
<evidence type="ECO:0008006" key="5">
    <source>
        <dbReference type="Google" id="ProtNLM"/>
    </source>
</evidence>
<dbReference type="PANTHER" id="PTHR40040:SF1">
    <property type="entry name" value="MEMBRANE PROTEIN"/>
    <property type="match status" value="1"/>
</dbReference>
<feature type="region of interest" description="Disordered" evidence="1">
    <location>
        <begin position="1"/>
        <end position="52"/>
    </location>
</feature>
<dbReference type="OrthoDB" id="2943217at2"/>
<dbReference type="PANTHER" id="PTHR40040">
    <property type="entry name" value="SMALL HYDROPHOBIC PROTEIN-RELATED"/>
    <property type="match status" value="1"/>
</dbReference>
<dbReference type="AlphaFoldDB" id="A0A1N7PT68"/>
<keyword evidence="4" id="KW-1185">Reference proteome</keyword>
<dbReference type="Proteomes" id="UP000186795">
    <property type="component" value="Unassembled WGS sequence"/>
</dbReference>
<proteinExistence type="predicted"/>
<gene>
    <name evidence="3" type="ORF">SAMN05421790_11461</name>
</gene>
<evidence type="ECO:0000256" key="1">
    <source>
        <dbReference type="SAM" id="MobiDB-lite"/>
    </source>
</evidence>
<dbReference type="InterPro" id="IPR055338">
    <property type="entry name" value="YqfX-like"/>
</dbReference>
<sequence>MGKNNKKKKNRNHRDQKLQPGQMTDGFADEVEFGLEPGAAADEVEFGREPGAAADEVVFDEVTPGAPNVFDAVGFSGARADDDVELGEESGDRGRDRLRNEGRPGERDVETAAEVAPVADPVGKERERNEARADREGARDEGRGLGITSIILSVLSFFFVPFLLGSAGIILGVIAGRRGSALGWWAVGLGAVSVILTAFIAPIAGF</sequence>
<dbReference type="RefSeq" id="WP_084190212.1">
    <property type="nucleotide sequence ID" value="NZ_CP048103.1"/>
</dbReference>
<organism evidence="3 4">
    <name type="scientific">Kroppenstedtia eburnea</name>
    <dbReference type="NCBI Taxonomy" id="714067"/>
    <lineage>
        <taxon>Bacteria</taxon>
        <taxon>Bacillati</taxon>
        <taxon>Bacillota</taxon>
        <taxon>Bacilli</taxon>
        <taxon>Bacillales</taxon>
        <taxon>Thermoactinomycetaceae</taxon>
        <taxon>Kroppenstedtia</taxon>
    </lineage>
</organism>
<name>A0A1N7PT68_9BACL</name>
<evidence type="ECO:0000313" key="3">
    <source>
        <dbReference type="EMBL" id="SIT13766.1"/>
    </source>
</evidence>
<protein>
    <recommendedName>
        <fullName evidence="5">DUF4190 domain-containing protein</fullName>
    </recommendedName>
</protein>